<comment type="caution">
    <text evidence="2">The sequence shown here is derived from an EMBL/GenBank/DDBJ whole genome shotgun (WGS) entry which is preliminary data.</text>
</comment>
<evidence type="ECO:0000313" key="3">
    <source>
        <dbReference type="Proteomes" id="UP000659767"/>
    </source>
</evidence>
<protein>
    <recommendedName>
        <fullName evidence="4">Transposase</fullName>
    </recommendedName>
</protein>
<dbReference type="Proteomes" id="UP000659767">
    <property type="component" value="Unassembled WGS sequence"/>
</dbReference>
<keyword evidence="3" id="KW-1185">Reference proteome</keyword>
<sequence length="76" mass="8206">MERTADRVSGAAEQASAVEWVGAVKRIRAVERACAVERLRAYIYEYVHRGREGAAGWRRGTGTADGERGAVASGAR</sequence>
<name>A0ABQ2SX63_STRBA</name>
<evidence type="ECO:0008006" key="4">
    <source>
        <dbReference type="Google" id="ProtNLM"/>
    </source>
</evidence>
<reference evidence="3" key="1">
    <citation type="journal article" date="2019" name="Int. J. Syst. Evol. Microbiol.">
        <title>The Global Catalogue of Microorganisms (GCM) 10K type strain sequencing project: providing services to taxonomists for standard genome sequencing and annotation.</title>
        <authorList>
            <consortium name="The Broad Institute Genomics Platform"/>
            <consortium name="The Broad Institute Genome Sequencing Center for Infectious Disease"/>
            <person name="Wu L."/>
            <person name="Ma J."/>
        </authorList>
    </citation>
    <scope>NUCLEOTIDE SEQUENCE [LARGE SCALE GENOMIC DNA]</scope>
    <source>
        <strain evidence="3">JCM 4350</strain>
    </source>
</reference>
<dbReference type="EMBL" id="BMSZ01000003">
    <property type="protein sequence ID" value="GGS43246.1"/>
    <property type="molecule type" value="Genomic_DNA"/>
</dbReference>
<feature type="compositionally biased region" description="Low complexity" evidence="1">
    <location>
        <begin position="55"/>
        <end position="64"/>
    </location>
</feature>
<organism evidence="2 3">
    <name type="scientific">Streptomyces badius</name>
    <dbReference type="NCBI Taxonomy" id="1941"/>
    <lineage>
        <taxon>Bacteria</taxon>
        <taxon>Bacillati</taxon>
        <taxon>Actinomycetota</taxon>
        <taxon>Actinomycetes</taxon>
        <taxon>Kitasatosporales</taxon>
        <taxon>Streptomycetaceae</taxon>
        <taxon>Streptomyces</taxon>
    </lineage>
</organism>
<accession>A0ABQ2SX63</accession>
<feature type="region of interest" description="Disordered" evidence="1">
    <location>
        <begin position="55"/>
        <end position="76"/>
    </location>
</feature>
<evidence type="ECO:0000256" key="1">
    <source>
        <dbReference type="SAM" id="MobiDB-lite"/>
    </source>
</evidence>
<evidence type="ECO:0000313" key="2">
    <source>
        <dbReference type="EMBL" id="GGS43246.1"/>
    </source>
</evidence>
<gene>
    <name evidence="2" type="ORF">GCM10010253_16920</name>
</gene>
<proteinExistence type="predicted"/>